<organism evidence="2 3">
    <name type="scientific">Nicrophorus vespilloides</name>
    <name type="common">Boreal carrion beetle</name>
    <dbReference type="NCBI Taxonomy" id="110193"/>
    <lineage>
        <taxon>Eukaryota</taxon>
        <taxon>Metazoa</taxon>
        <taxon>Ecdysozoa</taxon>
        <taxon>Arthropoda</taxon>
        <taxon>Hexapoda</taxon>
        <taxon>Insecta</taxon>
        <taxon>Pterygota</taxon>
        <taxon>Neoptera</taxon>
        <taxon>Endopterygota</taxon>
        <taxon>Coleoptera</taxon>
        <taxon>Polyphaga</taxon>
        <taxon>Staphyliniformia</taxon>
        <taxon>Silphidae</taxon>
        <taxon>Nicrophorinae</taxon>
        <taxon>Nicrophorus</taxon>
    </lineage>
</organism>
<sequence>MSLISRLTKSSKPMYVRCKATLAQSRRIPNVLLNNGIEIPNLGLGTWQAEPGEVENAVKIAIDLGYRHLDCAMVYGNENEIGNAIREKIDDGTVRRKDLFVVTKLWNTFHELEKVVPACEESLKNFGLDYLDMYLMHWPVAQKVFGDITSNLPFKNAVGIDYDYLDTWRGLEECQRLGLTRSVGVSNFNSKQLDRLLLACSIKPVMNQIEVHPNLNQKKLIKFCRDRDVAVTAYSPFGSPSRPWAKPDDPVLSLDDPKLIAIGEKYGKSPAQIVLRYIVELGAIPIPKSTNEKRIYANSSIFDFELSPDDLEVLDSFNCDGRAVPALELKGCPHYPFEGVEF</sequence>
<dbReference type="GeneID" id="108560251"/>
<keyword evidence="2" id="KW-1185">Reference proteome</keyword>
<feature type="domain" description="NADP-dependent oxidoreductase" evidence="1">
    <location>
        <begin position="42"/>
        <end position="317"/>
    </location>
</feature>
<dbReference type="InterPro" id="IPR023210">
    <property type="entry name" value="NADP_OxRdtase_dom"/>
</dbReference>
<dbReference type="InterPro" id="IPR018170">
    <property type="entry name" value="Aldo/ket_reductase_CS"/>
</dbReference>
<proteinExistence type="predicted"/>
<reference evidence="3" key="1">
    <citation type="submission" date="2025-08" db="UniProtKB">
        <authorList>
            <consortium name="RefSeq"/>
        </authorList>
    </citation>
    <scope>IDENTIFICATION</scope>
    <source>
        <tissue evidence="3">Whole Larva</tissue>
    </source>
</reference>
<dbReference type="InterPro" id="IPR020471">
    <property type="entry name" value="AKR"/>
</dbReference>
<dbReference type="PIRSF" id="PIRSF000097">
    <property type="entry name" value="AKR"/>
    <property type="match status" value="1"/>
</dbReference>
<dbReference type="Proteomes" id="UP000695000">
    <property type="component" value="Unplaced"/>
</dbReference>
<dbReference type="PRINTS" id="PR00069">
    <property type="entry name" value="ALDKETRDTASE"/>
</dbReference>
<evidence type="ECO:0000313" key="2">
    <source>
        <dbReference type="Proteomes" id="UP000695000"/>
    </source>
</evidence>
<protein>
    <submittedName>
        <fullName evidence="3">Aldose reductase-like</fullName>
    </submittedName>
</protein>
<name>A0ABM1MF52_NICVS</name>
<dbReference type="RefSeq" id="XP_017773202.1">
    <property type="nucleotide sequence ID" value="XM_017917713.1"/>
</dbReference>
<dbReference type="CDD" id="cd19116">
    <property type="entry name" value="AKR_AKR2E1-5"/>
    <property type="match status" value="1"/>
</dbReference>
<dbReference type="InterPro" id="IPR044488">
    <property type="entry name" value="AKR2E"/>
</dbReference>
<evidence type="ECO:0000313" key="3">
    <source>
        <dbReference type="RefSeq" id="XP_017773202.1"/>
    </source>
</evidence>
<gene>
    <name evidence="3" type="primary">LOC108560251</name>
</gene>
<dbReference type="Pfam" id="PF00248">
    <property type="entry name" value="Aldo_ket_red"/>
    <property type="match status" value="1"/>
</dbReference>
<dbReference type="Gene3D" id="3.20.20.100">
    <property type="entry name" value="NADP-dependent oxidoreductase domain"/>
    <property type="match status" value="1"/>
</dbReference>
<accession>A0ABM1MF52</accession>
<dbReference type="PROSITE" id="PS00798">
    <property type="entry name" value="ALDOKETO_REDUCTASE_1"/>
    <property type="match status" value="1"/>
</dbReference>
<dbReference type="SUPFAM" id="SSF51430">
    <property type="entry name" value="NAD(P)-linked oxidoreductase"/>
    <property type="match status" value="1"/>
</dbReference>
<dbReference type="InterPro" id="IPR036812">
    <property type="entry name" value="NAD(P)_OxRdtase_dom_sf"/>
</dbReference>
<evidence type="ECO:0000259" key="1">
    <source>
        <dbReference type="Pfam" id="PF00248"/>
    </source>
</evidence>
<dbReference type="PROSITE" id="PS00062">
    <property type="entry name" value="ALDOKETO_REDUCTASE_2"/>
    <property type="match status" value="1"/>
</dbReference>
<dbReference type="PANTHER" id="PTHR11732">
    <property type="entry name" value="ALDO/KETO REDUCTASE"/>
    <property type="match status" value="1"/>
</dbReference>
<dbReference type="PROSITE" id="PS00063">
    <property type="entry name" value="ALDOKETO_REDUCTASE_3"/>
    <property type="match status" value="1"/>
</dbReference>